<evidence type="ECO:0000313" key="5">
    <source>
        <dbReference type="EMBL" id="AYF92109.1"/>
    </source>
</evidence>
<reference evidence="5 6" key="1">
    <citation type="submission" date="2018-09" db="EMBL/GenBank/DDBJ databases">
        <title>Genome sequencing of strain BHWM-4.</title>
        <authorList>
            <person name="Heo J."/>
            <person name="Kim S.-J."/>
            <person name="Kwon S.-W."/>
        </authorList>
    </citation>
    <scope>NUCLEOTIDE SEQUENCE [LARGE SCALE GENOMIC DNA]</scope>
    <source>
        <strain evidence="5 6">BHWM-4</strain>
    </source>
</reference>
<dbReference type="EMBL" id="CP032626">
    <property type="protein sequence ID" value="AYF92109.1"/>
    <property type="molecule type" value="Genomic_DNA"/>
</dbReference>
<evidence type="ECO:0000259" key="4">
    <source>
        <dbReference type="PROSITE" id="PS50977"/>
    </source>
</evidence>
<dbReference type="RefSeq" id="WP_120783883.1">
    <property type="nucleotide sequence ID" value="NZ_CP032626.1"/>
</dbReference>
<evidence type="ECO:0000313" key="6">
    <source>
        <dbReference type="Proteomes" id="UP000272003"/>
    </source>
</evidence>
<organism evidence="5 6">
    <name type="scientific">Apilactobacillus bombintestini</name>
    <dbReference type="NCBI Taxonomy" id="2419772"/>
    <lineage>
        <taxon>Bacteria</taxon>
        <taxon>Bacillati</taxon>
        <taxon>Bacillota</taxon>
        <taxon>Bacilli</taxon>
        <taxon>Lactobacillales</taxon>
        <taxon>Lactobacillaceae</taxon>
        <taxon>Apilactobacillus</taxon>
    </lineage>
</organism>
<dbReference type="Pfam" id="PF00440">
    <property type="entry name" value="TetR_N"/>
    <property type="match status" value="1"/>
</dbReference>
<dbReference type="InterPro" id="IPR009057">
    <property type="entry name" value="Homeodomain-like_sf"/>
</dbReference>
<dbReference type="AlphaFoldDB" id="A0A387ARV9"/>
<feature type="DNA-binding region" description="H-T-H motif" evidence="2">
    <location>
        <begin position="32"/>
        <end position="51"/>
    </location>
</feature>
<protein>
    <submittedName>
        <fullName evidence="5">TetR/AcrR family transcriptional regulator</fullName>
    </submittedName>
</protein>
<dbReference type="PANTHER" id="PTHR43479:SF7">
    <property type="entry name" value="TETR-FAMILY TRANSCRIPTIONAL REGULATOR"/>
    <property type="match status" value="1"/>
</dbReference>
<dbReference type="PANTHER" id="PTHR43479">
    <property type="entry name" value="ACREF/ENVCD OPERON REPRESSOR-RELATED"/>
    <property type="match status" value="1"/>
</dbReference>
<keyword evidence="1 2" id="KW-0238">DNA-binding</keyword>
<sequence length="188" mass="22250">MAQYEHKRKITDDNIVKAFLKSAKDRGVDAVTVRDIIQYAQINRSTFYRHYQDKYDLIEQLEYRIIEEIDNANKDFNKFSMKDASIKDIKSAANQFVYQFLTVIEKYQPILEIMVSAKGNIQFTIHLLDYFSKMVSSTTTSFISKLEDKDRRLMSAYYSSTAFGVVVFWIHNFDEYSKDDIYEFLINQ</sequence>
<gene>
    <name evidence="5" type="ORF">D7I45_00705</name>
</gene>
<dbReference type="InterPro" id="IPR001647">
    <property type="entry name" value="HTH_TetR"/>
</dbReference>
<dbReference type="SUPFAM" id="SSF46689">
    <property type="entry name" value="Homeodomain-like"/>
    <property type="match status" value="1"/>
</dbReference>
<name>A0A387ARV9_9LACO</name>
<dbReference type="KEGG" id="abom:D7I45_00705"/>
<dbReference type="InterPro" id="IPR039532">
    <property type="entry name" value="TetR_C_Firmicutes"/>
</dbReference>
<dbReference type="Pfam" id="PF14278">
    <property type="entry name" value="TetR_C_8"/>
    <property type="match status" value="1"/>
</dbReference>
<evidence type="ECO:0000256" key="1">
    <source>
        <dbReference type="ARBA" id="ARBA00023125"/>
    </source>
</evidence>
<keyword evidence="6" id="KW-1185">Reference proteome</keyword>
<dbReference type="Proteomes" id="UP000272003">
    <property type="component" value="Chromosome"/>
</dbReference>
<evidence type="ECO:0000256" key="3">
    <source>
        <dbReference type="SAM" id="Phobius"/>
    </source>
</evidence>
<keyword evidence="3" id="KW-0812">Transmembrane</keyword>
<evidence type="ECO:0000256" key="2">
    <source>
        <dbReference type="PROSITE-ProRule" id="PRU00335"/>
    </source>
</evidence>
<dbReference type="GO" id="GO:0003677">
    <property type="term" value="F:DNA binding"/>
    <property type="evidence" value="ECO:0007669"/>
    <property type="project" value="UniProtKB-UniRule"/>
</dbReference>
<dbReference type="PROSITE" id="PS50977">
    <property type="entry name" value="HTH_TETR_2"/>
    <property type="match status" value="1"/>
</dbReference>
<keyword evidence="3" id="KW-0472">Membrane</keyword>
<feature type="domain" description="HTH tetR-type" evidence="4">
    <location>
        <begin position="9"/>
        <end position="69"/>
    </location>
</feature>
<dbReference type="Gene3D" id="1.10.357.10">
    <property type="entry name" value="Tetracycline Repressor, domain 2"/>
    <property type="match status" value="1"/>
</dbReference>
<accession>A0A387ARV9</accession>
<feature type="transmembrane region" description="Helical" evidence="3">
    <location>
        <begin position="153"/>
        <end position="171"/>
    </location>
</feature>
<dbReference type="OrthoDB" id="9810250at2"/>
<keyword evidence="3" id="KW-1133">Transmembrane helix</keyword>
<dbReference type="InterPro" id="IPR050624">
    <property type="entry name" value="HTH-type_Tx_Regulator"/>
</dbReference>
<proteinExistence type="predicted"/>